<evidence type="ECO:0000256" key="6">
    <source>
        <dbReference type="SAM" id="MobiDB-lite"/>
    </source>
</evidence>
<organism evidence="7 8">
    <name type="scientific">Xenopus laevis</name>
    <name type="common">African clawed frog</name>
    <dbReference type="NCBI Taxonomy" id="8355"/>
    <lineage>
        <taxon>Eukaryota</taxon>
        <taxon>Metazoa</taxon>
        <taxon>Chordata</taxon>
        <taxon>Craniata</taxon>
        <taxon>Vertebrata</taxon>
        <taxon>Euteleostomi</taxon>
        <taxon>Amphibia</taxon>
        <taxon>Batrachia</taxon>
        <taxon>Anura</taxon>
        <taxon>Pipoidea</taxon>
        <taxon>Pipidae</taxon>
        <taxon>Xenopodinae</taxon>
        <taxon>Xenopus</taxon>
        <taxon>Xenopus</taxon>
    </lineage>
</organism>
<dbReference type="Pfam" id="PF07647">
    <property type="entry name" value="SAM_2"/>
    <property type="match status" value="1"/>
</dbReference>
<dbReference type="PROSITE" id="PS50200">
    <property type="entry name" value="RA"/>
    <property type="match status" value="1"/>
</dbReference>
<dbReference type="PANTHER" id="PTHR45899">
    <property type="entry name" value="RHO GTPASE ACTIVATING PROTEIN AT 15B, ISOFORM C"/>
    <property type="match status" value="1"/>
</dbReference>
<dbReference type="KEGG" id="xla:108706561"/>
<evidence type="ECO:0000313" key="7">
    <source>
        <dbReference type="Proteomes" id="UP000186698"/>
    </source>
</evidence>
<dbReference type="InterPro" id="IPR052227">
    <property type="entry name" value="Arf-Rho-GAP_ANK-PH_domain"/>
</dbReference>
<feature type="compositionally biased region" description="Polar residues" evidence="6">
    <location>
        <begin position="298"/>
        <end position="316"/>
    </location>
</feature>
<dbReference type="OMA" id="FQKRWCT"/>
<dbReference type="PANTHER" id="PTHR45899:SF1">
    <property type="entry name" value="ARF-GAP WITH RHO-GAP DOMAIN, ANK REPEAT AND PH DOMAIN-CONTAINING PROTEIN 2"/>
    <property type="match status" value="1"/>
</dbReference>
<dbReference type="GeneID" id="108706561"/>
<dbReference type="CDD" id="cd08856">
    <property type="entry name" value="ArfGap_ARAP2"/>
    <property type="match status" value="1"/>
</dbReference>
<protein>
    <submittedName>
        <fullName evidence="8">Arf-GAP with Rho-GAP domain, ANK repeat and PH domain-containing protein 2 isoform X1</fullName>
    </submittedName>
</protein>
<dbReference type="InterPro" id="IPR001660">
    <property type="entry name" value="SAM"/>
</dbReference>
<dbReference type="Gene3D" id="2.30.29.30">
    <property type="entry name" value="Pleckstrin-homology domain (PH domain)/Phosphotyrosine-binding domain (PTB)"/>
    <property type="match status" value="5"/>
</dbReference>
<dbReference type="SUPFAM" id="SSF50729">
    <property type="entry name" value="PH domain-like"/>
    <property type="match status" value="5"/>
</dbReference>
<dbReference type="InterPro" id="IPR001164">
    <property type="entry name" value="ArfGAP_dom"/>
</dbReference>
<dbReference type="Pfam" id="PF00620">
    <property type="entry name" value="RhoGAP"/>
    <property type="match status" value="1"/>
</dbReference>
<sequence>MSSSPEQISDIVQLLADINLDTYLSIFLKSGYYTVSDCENVNHETLQKMGISLTGHRKRIIAKLQSIKEQMTKEYGNSEALMSGSDLQDSFTHDSKLLDSILPVSEQVQGPSMEYKTIPDSSVSKEVDHNATSQYQQTEDPNDQNKKSLEIKDHSVKHFSLDTETQLDSQNSSFFAFQGPMVENDIYDKSQDDGHKSLLKSPPTKSFILRNRPVPKLPFSVSNTFPKCCCQERHLDNKAAQESSASKPQNQESEEQNINLISPYEETFFSNSEFTKETSGDKLNFSPNSEHNEKSLERNASTSCGSVPANNGSSPSLGDHISEESIYSTMEEYTRLLGVYRSTCMPPNSAASLHDENGASSDVEGAECEISPYACFYGPSSMPTKTGWLEKLSPHRSCMFQKRWVKVDGMHLSYYSNNRDMFSKGKISLSAIITLNKMGENKFEVVTIQRTFVFRAEKEEDRDDWIGTLQSDSKSEPYEFPGLSMTEKNGYLELKGYKNKIFTVINGSKLWFSKNKQDASTGITITDLTLTMASVKNIDRKSFELSTPFRNFSLTAESEREKQEWTEAIQQSIAETLADYEVAEKIWFNEYNRRCADCRAPSPDWASISLGVVICKNCAGQHRSLGSNISKVHSLILDTTIWSNELVELFIVVGNEKVNNIWEANLLPENMLHMDSDVSQRRLFITQKYKEGRFKKICFPGFTQQELNQALCTAVTKSNILETMKLVFNGADAMCPTEDPVYNTPYLLAKMSGQCLQMEFLHHNRLSDFKTPDSFKVNGANISLFYCGFLHKASSSTSKMTINRKSKEVPEMKRWWCTIENNFLKYYENETAPVADGVIDLSEVLCLVVHPSDCSSNGMAAFTFEIYFLSERMFLFGAENVESRREWTRAIAKNFAPAVEDYLLDLDFTLLGYLYYKNSYSLNQWKKAWFALDKACLHYWNTEDCGKADTIQLKKLQELTANSSMLNGEKGNILLLVENGRTFYIHGHTMLDFTVWHLAIEKAAGTDGNALQDQQLSKNNIPIIVNSCIAFVTQYGLGSKSLYLKNGNPSPVRELLEEFKRDARSIKLKVGKHQLEDVTDVLKYFFYEIDDALLTKELYPYWISALDIRNDQERVRKYKNIIGTLPDLNKATLAALMEHLFRIQKCFDINHLDTLTLAKAFSSCLFQTNGENEQEVAVLEDLISNYVNIFNVSEDQVQQMETENRFITKWKQTQICHSGDLLIEVYVERKDPDMCVIIRVPPTMETAELTNCAMGIKNITLTEEIPWATFEVIENGELERLMHDAEKVLETVLYWSSLSDPGAAHLLVKPQNTRDIMIPGLKSSHYMMSGYMKFKEDPSKLLSGNKFQERYFVLHERKLLLYKDIKSIKHEKELPVKSCKVYAGVKKKMKPPTRWGFTIYSEKSQWHLCCDTQESQKEWLGSLFSAQHPGAHIPSSSHVQIRGTHVRQGKQMNMDLGSEDNTVKRIHGAYTPELSPTLKLRSSMLAEIFDCKEESKLTNKKKHHSLINLDNENNYIVGGKEHSAEQLTKQFPASNVKLPPNLIKELNSVLQKNKRDVQE</sequence>
<gene>
    <name evidence="8" type="primary">arap2.S</name>
</gene>
<keyword evidence="3" id="KW-0963">Cytoplasm</keyword>
<keyword evidence="7" id="KW-1185">Reference proteome</keyword>
<dbReference type="SMART" id="SM00324">
    <property type="entry name" value="RhoGAP"/>
    <property type="match status" value="1"/>
</dbReference>
<keyword evidence="2" id="KW-0343">GTPase activation</keyword>
<dbReference type="InterPro" id="IPR000198">
    <property type="entry name" value="RhoGAP_dom"/>
</dbReference>
<keyword evidence="4" id="KW-0597">Phosphoprotein</keyword>
<evidence type="ECO:0000256" key="2">
    <source>
        <dbReference type="ARBA" id="ARBA00022468"/>
    </source>
</evidence>
<proteinExistence type="predicted"/>
<dbReference type="PaxDb" id="8355-A0A1L8HKZ9"/>
<dbReference type="InterPro" id="IPR037278">
    <property type="entry name" value="ARFGAP/RecO"/>
</dbReference>
<dbReference type="SUPFAM" id="SSF48350">
    <property type="entry name" value="GTPase activation domain, GAP"/>
    <property type="match status" value="1"/>
</dbReference>
<dbReference type="Gene3D" id="1.10.150.50">
    <property type="entry name" value="Transcription Factor, Ets-1"/>
    <property type="match status" value="1"/>
</dbReference>
<dbReference type="InterPro" id="IPR000159">
    <property type="entry name" value="RA_dom"/>
</dbReference>
<dbReference type="InterPro" id="IPR008936">
    <property type="entry name" value="Rho_GTPase_activation_prot"/>
</dbReference>
<feature type="region of interest" description="Disordered" evidence="6">
    <location>
        <begin position="109"/>
        <end position="146"/>
    </location>
</feature>
<dbReference type="PROSITE" id="PS50003">
    <property type="entry name" value="PH_DOMAIN"/>
    <property type="match status" value="5"/>
</dbReference>
<feature type="compositionally biased region" description="Polar residues" evidence="6">
    <location>
        <begin position="130"/>
        <end position="139"/>
    </location>
</feature>
<dbReference type="GO" id="GO:0005547">
    <property type="term" value="F:phosphatidylinositol-3,4,5-trisphosphate binding"/>
    <property type="evidence" value="ECO:0000318"/>
    <property type="project" value="GO_Central"/>
</dbReference>
<dbReference type="SUPFAM" id="SSF57863">
    <property type="entry name" value="ArfGap/RecO-like zinc finger"/>
    <property type="match status" value="1"/>
</dbReference>
<dbReference type="PROSITE" id="PS50105">
    <property type="entry name" value="SAM_DOMAIN"/>
    <property type="match status" value="1"/>
</dbReference>
<dbReference type="PRINTS" id="PR00405">
    <property type="entry name" value="REVINTRACTNG"/>
</dbReference>
<dbReference type="PROSITE" id="PS50115">
    <property type="entry name" value="ARFGAP"/>
    <property type="match status" value="1"/>
</dbReference>
<accession>A0A1L8HKZ9</accession>
<evidence type="ECO:0000313" key="8">
    <source>
        <dbReference type="RefSeq" id="XP_018098573.2"/>
    </source>
</evidence>
<evidence type="ECO:0000256" key="4">
    <source>
        <dbReference type="ARBA" id="ARBA00022553"/>
    </source>
</evidence>
<dbReference type="Proteomes" id="UP000186698">
    <property type="component" value="Chromosome 1S"/>
</dbReference>
<dbReference type="GO" id="GO:0005737">
    <property type="term" value="C:cytoplasm"/>
    <property type="evidence" value="ECO:0000318"/>
    <property type="project" value="GO_Central"/>
</dbReference>
<dbReference type="CTD" id="108706561"/>
<dbReference type="GO" id="GO:0032956">
    <property type="term" value="P:regulation of actin cytoskeleton organization"/>
    <property type="evidence" value="ECO:0000318"/>
    <property type="project" value="GO_Central"/>
</dbReference>
<dbReference type="Pfam" id="PF01412">
    <property type="entry name" value="ArfGap"/>
    <property type="match status" value="1"/>
</dbReference>
<comment type="subcellular location">
    <subcellularLocation>
        <location evidence="1">Cytoplasm</location>
    </subcellularLocation>
</comment>
<dbReference type="InterPro" id="IPR011993">
    <property type="entry name" value="PH-like_dom_sf"/>
</dbReference>
<evidence type="ECO:0000256" key="1">
    <source>
        <dbReference type="ARBA" id="ARBA00004496"/>
    </source>
</evidence>
<dbReference type="SMART" id="SM00105">
    <property type="entry name" value="ArfGap"/>
    <property type="match status" value="1"/>
</dbReference>
<evidence type="ECO:0000256" key="5">
    <source>
        <dbReference type="ARBA" id="ARBA00022737"/>
    </source>
</evidence>
<dbReference type="InterPro" id="IPR001849">
    <property type="entry name" value="PH_domain"/>
</dbReference>
<dbReference type="Gene3D" id="1.10.555.10">
    <property type="entry name" value="Rho GTPase activation protein"/>
    <property type="match status" value="1"/>
</dbReference>
<name>A0A1L8HKZ9_XENLA</name>
<evidence type="ECO:0000256" key="3">
    <source>
        <dbReference type="ARBA" id="ARBA00022490"/>
    </source>
</evidence>
<dbReference type="InterPro" id="IPR013761">
    <property type="entry name" value="SAM/pointed_sf"/>
</dbReference>
<dbReference type="SMART" id="SM00233">
    <property type="entry name" value="PH"/>
    <property type="match status" value="5"/>
</dbReference>
<dbReference type="Gene3D" id="1.10.220.150">
    <property type="entry name" value="Arf GTPase activating protein"/>
    <property type="match status" value="1"/>
</dbReference>
<feature type="region of interest" description="Disordered" evidence="6">
    <location>
        <begin position="278"/>
        <end position="320"/>
    </location>
</feature>
<dbReference type="Pfam" id="PF00169">
    <property type="entry name" value="PH"/>
    <property type="match status" value="3"/>
</dbReference>
<dbReference type="PROSITE" id="PS50238">
    <property type="entry name" value="RHOGAP"/>
    <property type="match status" value="1"/>
</dbReference>
<dbReference type="GO" id="GO:0007165">
    <property type="term" value="P:signal transduction"/>
    <property type="evidence" value="ECO:0007669"/>
    <property type="project" value="InterPro"/>
</dbReference>
<reference evidence="8" key="1">
    <citation type="submission" date="2025-08" db="UniProtKB">
        <authorList>
            <consortium name="RefSeq"/>
        </authorList>
    </citation>
    <scope>IDENTIFICATION</scope>
    <source>
        <strain evidence="8">J_2021</strain>
        <tissue evidence="8">Erythrocytes</tissue>
    </source>
</reference>
<dbReference type="InterPro" id="IPR038508">
    <property type="entry name" value="ArfGAP_dom_sf"/>
</dbReference>
<dbReference type="SMART" id="SM00454">
    <property type="entry name" value="SAM"/>
    <property type="match status" value="1"/>
</dbReference>
<dbReference type="RefSeq" id="XP_018098573.2">
    <property type="nucleotide sequence ID" value="XM_018243084.2"/>
</dbReference>
<dbReference type="GO" id="GO:0005096">
    <property type="term" value="F:GTPase activator activity"/>
    <property type="evidence" value="ECO:0000318"/>
    <property type="project" value="GO_Central"/>
</dbReference>
<dbReference type="SUPFAM" id="SSF47769">
    <property type="entry name" value="SAM/Pointed domain"/>
    <property type="match status" value="1"/>
</dbReference>
<dbReference type="CDD" id="cd04385">
    <property type="entry name" value="RhoGAP_ARAP"/>
    <property type="match status" value="1"/>
</dbReference>
<keyword evidence="5" id="KW-0677">Repeat</keyword>
<dbReference type="OrthoDB" id="29546at2759"/>
<dbReference type="InterPro" id="IPR037858">
    <property type="entry name" value="RhoGAP_ARAP"/>
</dbReference>